<proteinExistence type="predicted"/>
<evidence type="ECO:0000256" key="3">
    <source>
        <dbReference type="ARBA" id="ARBA00022840"/>
    </source>
</evidence>
<dbReference type="SMART" id="SM00382">
    <property type="entry name" value="AAA"/>
    <property type="match status" value="1"/>
</dbReference>
<reference evidence="5 6" key="1">
    <citation type="submission" date="2024-01" db="EMBL/GenBank/DDBJ databases">
        <title>Unpublished Manusciprt.</title>
        <authorList>
            <person name="Duman M."/>
            <person name="Valdes E.G."/>
            <person name="Ajmi N."/>
            <person name="Altun S."/>
            <person name="Saticioglu I.B."/>
        </authorList>
    </citation>
    <scope>NUCLEOTIDE SEQUENCE [LARGE SCALE GENOMIC DNA]</scope>
    <source>
        <strain evidence="5 6">120P</strain>
    </source>
</reference>
<protein>
    <submittedName>
        <fullName evidence="5">ABC transporter ATP-binding protein</fullName>
    </submittedName>
</protein>
<accession>A0AB35WRZ9</accession>
<dbReference type="PANTHER" id="PTHR42939">
    <property type="entry name" value="ABC TRANSPORTER ATP-BINDING PROTEIN ALBC-RELATED"/>
    <property type="match status" value="1"/>
</dbReference>
<dbReference type="EMBL" id="JAZDQP010000006">
    <property type="protein sequence ID" value="MEE1866733.1"/>
    <property type="molecule type" value="Genomic_DNA"/>
</dbReference>
<dbReference type="InterPro" id="IPR027417">
    <property type="entry name" value="P-loop_NTPase"/>
</dbReference>
<dbReference type="CDD" id="cd03230">
    <property type="entry name" value="ABC_DR_subfamily_A"/>
    <property type="match status" value="1"/>
</dbReference>
<dbReference type="GO" id="GO:0005524">
    <property type="term" value="F:ATP binding"/>
    <property type="evidence" value="ECO:0007669"/>
    <property type="project" value="UniProtKB-KW"/>
</dbReference>
<dbReference type="RefSeq" id="WP_136475387.1">
    <property type="nucleotide sequence ID" value="NZ_JAZDCU010000009.1"/>
</dbReference>
<comment type="caution">
    <text evidence="5">The sequence shown here is derived from an EMBL/GenBank/DDBJ whole genome shotgun (WGS) entry which is preliminary data.</text>
</comment>
<dbReference type="InterPro" id="IPR003439">
    <property type="entry name" value="ABC_transporter-like_ATP-bd"/>
</dbReference>
<feature type="domain" description="ABC transporter" evidence="4">
    <location>
        <begin position="8"/>
        <end position="234"/>
    </location>
</feature>
<organism evidence="5 6">
    <name type="scientific">Pseudomonas auratipiscis</name>
    <dbReference type="NCBI Taxonomy" id="3115853"/>
    <lineage>
        <taxon>Bacteria</taxon>
        <taxon>Pseudomonadati</taxon>
        <taxon>Pseudomonadota</taxon>
        <taxon>Gammaproteobacteria</taxon>
        <taxon>Pseudomonadales</taxon>
        <taxon>Pseudomonadaceae</taxon>
        <taxon>Pseudomonas</taxon>
    </lineage>
</organism>
<gene>
    <name evidence="5" type="ORF">V0R53_10020</name>
</gene>
<evidence type="ECO:0000256" key="2">
    <source>
        <dbReference type="ARBA" id="ARBA00022741"/>
    </source>
</evidence>
<dbReference type="Pfam" id="PF00005">
    <property type="entry name" value="ABC_tran"/>
    <property type="match status" value="1"/>
</dbReference>
<name>A0AB35WRZ9_9PSED</name>
<dbReference type="AlphaFoldDB" id="A0AB35WRZ9"/>
<evidence type="ECO:0000313" key="6">
    <source>
        <dbReference type="Proteomes" id="UP001307839"/>
    </source>
</evidence>
<keyword evidence="6" id="KW-1185">Reference proteome</keyword>
<dbReference type="GO" id="GO:0016887">
    <property type="term" value="F:ATP hydrolysis activity"/>
    <property type="evidence" value="ECO:0007669"/>
    <property type="project" value="InterPro"/>
</dbReference>
<dbReference type="Gene3D" id="3.40.50.300">
    <property type="entry name" value="P-loop containing nucleotide triphosphate hydrolases"/>
    <property type="match status" value="1"/>
</dbReference>
<dbReference type="Proteomes" id="UP001307839">
    <property type="component" value="Unassembled WGS sequence"/>
</dbReference>
<evidence type="ECO:0000256" key="1">
    <source>
        <dbReference type="ARBA" id="ARBA00022448"/>
    </source>
</evidence>
<evidence type="ECO:0000259" key="4">
    <source>
        <dbReference type="PROSITE" id="PS50893"/>
    </source>
</evidence>
<sequence length="290" mass="31886">MNNLPLVVEAHALSKRYKDHMALDGVSLSIAPGTVLGLLGRNGAGKSTLIECLLGLRQANSGQARLFGKPATQIDDHDKAALGYVPQLTDSLQWMKVGDALAFFATLYPTWDNPLAERLLQRWNLDSKRLLQELSPGQRQQVAIIRALAPRPRLLVLDEPAAALDPLARRELLREIVELAGEHGSTVVFSTHIISDLERVASHVALMHQGRLRLYAEVDQLKDQLRRVRWPQDVPLPAQPLPGESVRRALAEGGWSLVLNLSDSDALSALPKQASVHSLSLEDLFVELTA</sequence>
<dbReference type="SUPFAM" id="SSF52540">
    <property type="entry name" value="P-loop containing nucleoside triphosphate hydrolases"/>
    <property type="match status" value="1"/>
</dbReference>
<dbReference type="InterPro" id="IPR003593">
    <property type="entry name" value="AAA+_ATPase"/>
</dbReference>
<keyword evidence="3 5" id="KW-0067">ATP-binding</keyword>
<dbReference type="PANTHER" id="PTHR42939:SF1">
    <property type="entry name" value="ABC TRANSPORTER ATP-BINDING PROTEIN ALBC-RELATED"/>
    <property type="match status" value="1"/>
</dbReference>
<keyword evidence="2" id="KW-0547">Nucleotide-binding</keyword>
<dbReference type="InterPro" id="IPR051782">
    <property type="entry name" value="ABC_Transporter_VariousFunc"/>
</dbReference>
<evidence type="ECO:0000313" key="5">
    <source>
        <dbReference type="EMBL" id="MEE1866733.1"/>
    </source>
</evidence>
<dbReference type="PROSITE" id="PS50893">
    <property type="entry name" value="ABC_TRANSPORTER_2"/>
    <property type="match status" value="1"/>
</dbReference>
<keyword evidence="1" id="KW-0813">Transport</keyword>